<dbReference type="Gene3D" id="2.60.410.10">
    <property type="entry name" value="D-Ala-D-Ala carboxypeptidase, C-terminal domain"/>
    <property type="match status" value="1"/>
</dbReference>
<dbReference type="InterPro" id="IPR012907">
    <property type="entry name" value="Peptidase_S11_C"/>
</dbReference>
<evidence type="ECO:0000256" key="5">
    <source>
        <dbReference type="ARBA" id="ARBA00022645"/>
    </source>
</evidence>
<protein>
    <recommendedName>
        <fullName evidence="4">serine-type D-Ala-D-Ala carboxypeptidase</fullName>
        <ecNumber evidence="4">3.4.16.4</ecNumber>
    </recommendedName>
</protein>
<dbReference type="GO" id="GO:0004180">
    <property type="term" value="F:carboxypeptidase activity"/>
    <property type="evidence" value="ECO:0007669"/>
    <property type="project" value="UniProtKB-KW"/>
</dbReference>
<evidence type="ECO:0000256" key="14">
    <source>
        <dbReference type="SAM" id="SignalP"/>
    </source>
</evidence>
<feature type="domain" description="Peptidase S11 D-Ala-D-Ala carboxypeptidase A C-terminal" evidence="15">
    <location>
        <begin position="289"/>
        <end position="379"/>
    </location>
</feature>
<comment type="similarity">
    <text evidence="3 13">Belongs to the peptidase S11 family.</text>
</comment>
<keyword evidence="6" id="KW-0645">Protease</keyword>
<dbReference type="EMBL" id="JBHRTQ010000007">
    <property type="protein sequence ID" value="MFC3174473.1"/>
    <property type="molecule type" value="Genomic_DNA"/>
</dbReference>
<evidence type="ECO:0000256" key="6">
    <source>
        <dbReference type="ARBA" id="ARBA00022670"/>
    </source>
</evidence>
<evidence type="ECO:0000313" key="16">
    <source>
        <dbReference type="EMBL" id="MFC3174473.1"/>
    </source>
</evidence>
<evidence type="ECO:0000256" key="10">
    <source>
        <dbReference type="ARBA" id="ARBA00022984"/>
    </source>
</evidence>
<comment type="caution">
    <text evidence="16">The sequence shown here is derived from an EMBL/GenBank/DDBJ whole genome shotgun (WGS) entry which is preliminary data.</text>
</comment>
<evidence type="ECO:0000256" key="1">
    <source>
        <dbReference type="ARBA" id="ARBA00003217"/>
    </source>
</evidence>
<name>A0ABV7IUP6_9SPHN</name>
<evidence type="ECO:0000256" key="13">
    <source>
        <dbReference type="RuleBase" id="RU004016"/>
    </source>
</evidence>
<comment type="catalytic activity">
    <reaction evidence="12">
        <text>Preferential cleavage: (Ac)2-L-Lys-D-Ala-|-D-Ala. Also transpeptidation of peptidyl-alanyl moieties that are N-acyl substituents of D-alanine.</text>
        <dbReference type="EC" id="3.4.16.4"/>
    </reaction>
</comment>
<feature type="signal peptide" evidence="14">
    <location>
        <begin position="1"/>
        <end position="23"/>
    </location>
</feature>
<dbReference type="Proteomes" id="UP001595604">
    <property type="component" value="Unassembled WGS sequence"/>
</dbReference>
<evidence type="ECO:0000256" key="12">
    <source>
        <dbReference type="ARBA" id="ARBA00034000"/>
    </source>
</evidence>
<dbReference type="PANTHER" id="PTHR21581">
    <property type="entry name" value="D-ALANYL-D-ALANINE CARBOXYPEPTIDASE"/>
    <property type="match status" value="1"/>
</dbReference>
<evidence type="ECO:0000313" key="17">
    <source>
        <dbReference type="Proteomes" id="UP001595604"/>
    </source>
</evidence>
<evidence type="ECO:0000256" key="9">
    <source>
        <dbReference type="ARBA" id="ARBA00022960"/>
    </source>
</evidence>
<dbReference type="PANTHER" id="PTHR21581:SF6">
    <property type="entry name" value="TRAFFICKING PROTEIN PARTICLE COMPLEX SUBUNIT 12"/>
    <property type="match status" value="1"/>
</dbReference>
<dbReference type="SMART" id="SM00936">
    <property type="entry name" value="PBP5_C"/>
    <property type="match status" value="1"/>
</dbReference>
<evidence type="ECO:0000256" key="7">
    <source>
        <dbReference type="ARBA" id="ARBA00022729"/>
    </source>
</evidence>
<feature type="chain" id="PRO_5046437847" description="serine-type D-Ala-D-Ala carboxypeptidase" evidence="14">
    <location>
        <begin position="24"/>
        <end position="395"/>
    </location>
</feature>
<gene>
    <name evidence="16" type="ORF">ACFOD9_09430</name>
</gene>
<evidence type="ECO:0000256" key="4">
    <source>
        <dbReference type="ARBA" id="ARBA00012448"/>
    </source>
</evidence>
<sequence length="395" mass="41922">MKSLPFILTSAALAVALPLSASAPLAVDQAALADPRNPPAALAPIPVALLVDLGSGQTLYAKEPDRRFMPASITKVMTLYVAFELIARGQLHEAQTFRMSAEAWKHWHSVGSTMFLDREHDVSVHDLLMGIANVSANDGCVVLAEGAAGSVANWVALMNAEARRIGMTNSHYGTPNGWMDEGQTYVTARDLATLGAAMIRRHPDLYHRYVGHETATWNGITQHNHDPILGKLEGADGIKTGFTNQAGYGFLGSAIRNGRRLVMVIGGADRHQDRARAAADLMDWGFAAFDSRPLFAAGTTVGSARVQDGEARSVPLVAPAAYSAASPRGLRQPVALRLVYDGPLPAPIRKGDAVAALEIRVGQGAPERVPLVAGADVARAGPWRRLLNGLAGLVS</sequence>
<accession>A0ABV7IUP6</accession>
<dbReference type="EC" id="3.4.16.4" evidence="4"/>
<dbReference type="InterPro" id="IPR015956">
    <property type="entry name" value="Peniciliin-bd_prot_C_sf"/>
</dbReference>
<keyword evidence="17" id="KW-1185">Reference proteome</keyword>
<dbReference type="Gene3D" id="3.40.710.10">
    <property type="entry name" value="DD-peptidase/beta-lactamase superfamily"/>
    <property type="match status" value="1"/>
</dbReference>
<comment type="function">
    <text evidence="1">Removes C-terminal D-alanyl residues from sugar-peptide cell wall precursors.</text>
</comment>
<keyword evidence="9" id="KW-0133">Cell shape</keyword>
<dbReference type="Pfam" id="PF00768">
    <property type="entry name" value="Peptidase_S11"/>
    <property type="match status" value="1"/>
</dbReference>
<comment type="pathway">
    <text evidence="2">Cell wall biogenesis; peptidoglycan biosynthesis.</text>
</comment>
<keyword evidence="10" id="KW-0573">Peptidoglycan synthesis</keyword>
<dbReference type="InterPro" id="IPR037167">
    <property type="entry name" value="Peptidase_S11_C_sf"/>
</dbReference>
<dbReference type="InterPro" id="IPR012338">
    <property type="entry name" value="Beta-lactam/transpept-like"/>
</dbReference>
<evidence type="ECO:0000256" key="8">
    <source>
        <dbReference type="ARBA" id="ARBA00022801"/>
    </source>
</evidence>
<evidence type="ECO:0000256" key="3">
    <source>
        <dbReference type="ARBA" id="ARBA00007164"/>
    </source>
</evidence>
<evidence type="ECO:0000256" key="2">
    <source>
        <dbReference type="ARBA" id="ARBA00004752"/>
    </source>
</evidence>
<evidence type="ECO:0000259" key="15">
    <source>
        <dbReference type="SMART" id="SM00936"/>
    </source>
</evidence>
<dbReference type="SUPFAM" id="SSF56601">
    <property type="entry name" value="beta-lactamase/transpeptidase-like"/>
    <property type="match status" value="1"/>
</dbReference>
<dbReference type="InterPro" id="IPR001967">
    <property type="entry name" value="Peptidase_S11_N"/>
</dbReference>
<proteinExistence type="inferred from homology"/>
<dbReference type="InterPro" id="IPR018044">
    <property type="entry name" value="Peptidase_S11"/>
</dbReference>
<dbReference type="PRINTS" id="PR00725">
    <property type="entry name" value="DADACBPTASE1"/>
</dbReference>
<keyword evidence="8 16" id="KW-0378">Hydrolase</keyword>
<dbReference type="Pfam" id="PF07943">
    <property type="entry name" value="PBP5_C"/>
    <property type="match status" value="1"/>
</dbReference>
<organism evidence="16 17">
    <name type="scientific">Novosphingobium bradum</name>
    <dbReference type="NCBI Taxonomy" id="1737444"/>
    <lineage>
        <taxon>Bacteria</taxon>
        <taxon>Pseudomonadati</taxon>
        <taxon>Pseudomonadota</taxon>
        <taxon>Alphaproteobacteria</taxon>
        <taxon>Sphingomonadales</taxon>
        <taxon>Sphingomonadaceae</taxon>
        <taxon>Novosphingobium</taxon>
    </lineage>
</organism>
<keyword evidence="5 16" id="KW-0121">Carboxypeptidase</keyword>
<keyword evidence="11" id="KW-0961">Cell wall biogenesis/degradation</keyword>
<reference evidence="17" key="1">
    <citation type="journal article" date="2019" name="Int. J. Syst. Evol. Microbiol.">
        <title>The Global Catalogue of Microorganisms (GCM) 10K type strain sequencing project: providing services to taxonomists for standard genome sequencing and annotation.</title>
        <authorList>
            <consortium name="The Broad Institute Genomics Platform"/>
            <consortium name="The Broad Institute Genome Sequencing Center for Infectious Disease"/>
            <person name="Wu L."/>
            <person name="Ma J."/>
        </authorList>
    </citation>
    <scope>NUCLEOTIDE SEQUENCE [LARGE SCALE GENOMIC DNA]</scope>
    <source>
        <strain evidence="17">KCTC 42984</strain>
    </source>
</reference>
<dbReference type="RefSeq" id="WP_379509828.1">
    <property type="nucleotide sequence ID" value="NZ_JBHRTQ010000007.1"/>
</dbReference>
<keyword evidence="7 14" id="KW-0732">Signal</keyword>
<evidence type="ECO:0000256" key="11">
    <source>
        <dbReference type="ARBA" id="ARBA00023316"/>
    </source>
</evidence>
<dbReference type="SUPFAM" id="SSF69189">
    <property type="entry name" value="Penicillin-binding protein associated domain"/>
    <property type="match status" value="1"/>
</dbReference>